<keyword evidence="1" id="KW-0812">Transmembrane</keyword>
<feature type="transmembrane region" description="Helical" evidence="1">
    <location>
        <begin position="36"/>
        <end position="59"/>
    </location>
</feature>
<keyword evidence="1" id="KW-0472">Membrane</keyword>
<keyword evidence="3" id="KW-1185">Reference proteome</keyword>
<dbReference type="Proteomes" id="UP000006038">
    <property type="component" value="Chromosome 9"/>
</dbReference>
<keyword evidence="1" id="KW-1133">Transmembrane helix</keyword>
<organism evidence="2">
    <name type="scientific">Oryza brachyantha</name>
    <name type="common">malo sina</name>
    <dbReference type="NCBI Taxonomy" id="4533"/>
    <lineage>
        <taxon>Eukaryota</taxon>
        <taxon>Viridiplantae</taxon>
        <taxon>Streptophyta</taxon>
        <taxon>Embryophyta</taxon>
        <taxon>Tracheophyta</taxon>
        <taxon>Spermatophyta</taxon>
        <taxon>Magnoliopsida</taxon>
        <taxon>Liliopsida</taxon>
        <taxon>Poales</taxon>
        <taxon>Poaceae</taxon>
        <taxon>BOP clade</taxon>
        <taxon>Oryzoideae</taxon>
        <taxon>Oryzeae</taxon>
        <taxon>Oryzinae</taxon>
        <taxon>Oryza</taxon>
    </lineage>
</organism>
<dbReference type="HOGENOM" id="CLU_2531114_0_0_1"/>
<feature type="transmembrane region" description="Helical" evidence="1">
    <location>
        <begin position="65"/>
        <end position="83"/>
    </location>
</feature>
<dbReference type="EnsemblPlants" id="OB09G26090.1">
    <property type="protein sequence ID" value="OB09G26090.1"/>
    <property type="gene ID" value="OB09G26090"/>
</dbReference>
<protein>
    <submittedName>
        <fullName evidence="2">Uncharacterized protein</fullName>
    </submittedName>
</protein>
<accession>J3N030</accession>
<dbReference type="AlphaFoldDB" id="J3N030"/>
<reference evidence="2" key="1">
    <citation type="journal article" date="2013" name="Nat. Commun.">
        <title>Whole-genome sequencing of Oryza brachyantha reveals mechanisms underlying Oryza genome evolution.</title>
        <authorList>
            <person name="Chen J."/>
            <person name="Huang Q."/>
            <person name="Gao D."/>
            <person name="Wang J."/>
            <person name="Lang Y."/>
            <person name="Liu T."/>
            <person name="Li B."/>
            <person name="Bai Z."/>
            <person name="Luis Goicoechea J."/>
            <person name="Liang C."/>
            <person name="Chen C."/>
            <person name="Zhang W."/>
            <person name="Sun S."/>
            <person name="Liao Y."/>
            <person name="Zhang X."/>
            <person name="Yang L."/>
            <person name="Song C."/>
            <person name="Wang M."/>
            <person name="Shi J."/>
            <person name="Liu G."/>
            <person name="Liu J."/>
            <person name="Zhou H."/>
            <person name="Zhou W."/>
            <person name="Yu Q."/>
            <person name="An N."/>
            <person name="Chen Y."/>
            <person name="Cai Q."/>
            <person name="Wang B."/>
            <person name="Liu B."/>
            <person name="Min J."/>
            <person name="Huang Y."/>
            <person name="Wu H."/>
            <person name="Li Z."/>
            <person name="Zhang Y."/>
            <person name="Yin Y."/>
            <person name="Song W."/>
            <person name="Jiang J."/>
            <person name="Jackson S.A."/>
            <person name="Wing R.A."/>
            <person name="Wang J."/>
            <person name="Chen M."/>
        </authorList>
    </citation>
    <scope>NUCLEOTIDE SEQUENCE [LARGE SCALE GENOMIC DNA]</scope>
    <source>
        <strain evidence="2">cv. IRGC 101232</strain>
    </source>
</reference>
<evidence type="ECO:0000313" key="3">
    <source>
        <dbReference type="Proteomes" id="UP000006038"/>
    </source>
</evidence>
<reference evidence="2" key="2">
    <citation type="submission" date="2013-04" db="UniProtKB">
        <authorList>
            <consortium name="EnsemblPlants"/>
        </authorList>
    </citation>
    <scope>IDENTIFICATION</scope>
</reference>
<evidence type="ECO:0000256" key="1">
    <source>
        <dbReference type="SAM" id="Phobius"/>
    </source>
</evidence>
<name>J3N030_ORYBR</name>
<dbReference type="Gramene" id="OB09G26090.1">
    <property type="protein sequence ID" value="OB09G26090.1"/>
    <property type="gene ID" value="OB09G26090"/>
</dbReference>
<sequence>MPDCLQNRRDFCSSYHLARPKHFPLACFTFLCCRPVFFFLSVFSRSVFSLLLLLISQIIKFLTSNLKFILCFFIVIFYLALVCR</sequence>
<proteinExistence type="predicted"/>
<evidence type="ECO:0000313" key="2">
    <source>
        <dbReference type="EnsemblPlants" id="OB09G26090.1"/>
    </source>
</evidence>